<feature type="domain" description="EGF-like" evidence="3">
    <location>
        <begin position="147"/>
        <end position="185"/>
    </location>
</feature>
<keyword evidence="1" id="KW-0245">EGF-like domain</keyword>
<dbReference type="InterPro" id="IPR008979">
    <property type="entry name" value="Galactose-bd-like_sf"/>
</dbReference>
<sequence length="332" mass="36488">MNFPSITVAAQDKGNLTAESGLNGDIHINPGNGTGTVYFEGIDLLELVKIVYSLPPIWINHSHVGFVGTFEGGREVDIPLQVKEPSGGSIKFSLVAGDLPPGIHLESDRGRIFGIAPDVDAQYSFTIRATGSRGMFEDAVFKMETIELQHCQYEPCHNGALCNETNVGKGYECVCADFYGGKDCRTDCRQSEVGISLPSKIPDAQMSAYLSHEMSNATEARLNSEEKGWCGENSNSWLQIDLGNRSKIAGVTVYGYSGQYLTESFQLSFSTDGQNFQYIKNGTSPIVFPGRSGRLYSKLEEVTTARFIRFHPYSYNAKYVPCMKVELFGCIL</sequence>
<dbReference type="CDD" id="cd00057">
    <property type="entry name" value="FA58C"/>
    <property type="match status" value="1"/>
</dbReference>
<keyword evidence="1" id="KW-1015">Disulfide bond</keyword>
<feature type="disulfide bond" evidence="1">
    <location>
        <begin position="156"/>
        <end position="173"/>
    </location>
</feature>
<evidence type="ECO:0000256" key="1">
    <source>
        <dbReference type="PROSITE-ProRule" id="PRU00076"/>
    </source>
</evidence>
<evidence type="ECO:0000259" key="3">
    <source>
        <dbReference type="PROSITE" id="PS50026"/>
    </source>
</evidence>
<dbReference type="PROSITE" id="PS00022">
    <property type="entry name" value="EGF_1"/>
    <property type="match status" value="1"/>
</dbReference>
<feature type="domain" description="F5/8 type C" evidence="2">
    <location>
        <begin position="188"/>
        <end position="330"/>
    </location>
</feature>
<proteinExistence type="predicted"/>
<dbReference type="SUPFAM" id="SSF57196">
    <property type="entry name" value="EGF/Laminin"/>
    <property type="match status" value="1"/>
</dbReference>
<protein>
    <recommendedName>
        <fullName evidence="6">EGF-like repeat and discoidin I-like domain-containing protein 3</fullName>
    </recommendedName>
</protein>
<organism evidence="4 5">
    <name type="scientific">Mytilus coruscus</name>
    <name type="common">Sea mussel</name>
    <dbReference type="NCBI Taxonomy" id="42192"/>
    <lineage>
        <taxon>Eukaryota</taxon>
        <taxon>Metazoa</taxon>
        <taxon>Spiralia</taxon>
        <taxon>Lophotrochozoa</taxon>
        <taxon>Mollusca</taxon>
        <taxon>Bivalvia</taxon>
        <taxon>Autobranchia</taxon>
        <taxon>Pteriomorphia</taxon>
        <taxon>Mytilida</taxon>
        <taxon>Mytiloidea</taxon>
        <taxon>Mytilidae</taxon>
        <taxon>Mytilinae</taxon>
        <taxon>Mytilus</taxon>
    </lineage>
</organism>
<dbReference type="Proteomes" id="UP000507470">
    <property type="component" value="Unassembled WGS sequence"/>
</dbReference>
<dbReference type="Pfam" id="PF00754">
    <property type="entry name" value="F5_F8_type_C"/>
    <property type="match status" value="1"/>
</dbReference>
<accession>A0A6J8C7Z7</accession>
<dbReference type="InterPro" id="IPR000742">
    <property type="entry name" value="EGF"/>
</dbReference>
<feature type="disulfide bond" evidence="1">
    <location>
        <begin position="175"/>
        <end position="184"/>
    </location>
</feature>
<gene>
    <name evidence="4" type="ORF">MCOR_27449</name>
</gene>
<evidence type="ECO:0000313" key="4">
    <source>
        <dbReference type="EMBL" id="CAC5392525.1"/>
    </source>
</evidence>
<comment type="caution">
    <text evidence="1">Lacks conserved residue(s) required for the propagation of feature annotation.</text>
</comment>
<dbReference type="SUPFAM" id="SSF49785">
    <property type="entry name" value="Galactose-binding domain-like"/>
    <property type="match status" value="1"/>
</dbReference>
<dbReference type="Pfam" id="PF05345">
    <property type="entry name" value="He_PIG"/>
    <property type="match status" value="1"/>
</dbReference>
<reference evidence="4 5" key="1">
    <citation type="submission" date="2020-06" db="EMBL/GenBank/DDBJ databases">
        <authorList>
            <person name="Li R."/>
            <person name="Bekaert M."/>
        </authorList>
    </citation>
    <scope>NUCLEOTIDE SEQUENCE [LARGE SCALE GENOMIC DNA]</scope>
    <source>
        <strain evidence="5">wild</strain>
    </source>
</reference>
<keyword evidence="5" id="KW-1185">Reference proteome</keyword>
<dbReference type="PROSITE" id="PS50022">
    <property type="entry name" value="FA58C_3"/>
    <property type="match status" value="1"/>
</dbReference>
<dbReference type="Gene3D" id="2.60.120.260">
    <property type="entry name" value="Galactose-binding domain-like"/>
    <property type="match status" value="1"/>
</dbReference>
<dbReference type="PANTHER" id="PTHR24543">
    <property type="entry name" value="MULTICOPPER OXIDASE-RELATED"/>
    <property type="match status" value="1"/>
</dbReference>
<evidence type="ECO:0000313" key="5">
    <source>
        <dbReference type="Proteomes" id="UP000507470"/>
    </source>
</evidence>
<dbReference type="AlphaFoldDB" id="A0A6J8C7Z7"/>
<evidence type="ECO:0008006" key="6">
    <source>
        <dbReference type="Google" id="ProtNLM"/>
    </source>
</evidence>
<dbReference type="OrthoDB" id="26719at2759"/>
<dbReference type="InterPro" id="IPR000421">
    <property type="entry name" value="FA58C"/>
</dbReference>
<dbReference type="SMART" id="SM00231">
    <property type="entry name" value="FA58C"/>
    <property type="match status" value="1"/>
</dbReference>
<dbReference type="PROSITE" id="PS50026">
    <property type="entry name" value="EGF_3"/>
    <property type="match status" value="1"/>
</dbReference>
<dbReference type="Gene3D" id="2.10.25.10">
    <property type="entry name" value="Laminin"/>
    <property type="match status" value="1"/>
</dbReference>
<dbReference type="EMBL" id="CACVKT020004986">
    <property type="protein sequence ID" value="CAC5392525.1"/>
    <property type="molecule type" value="Genomic_DNA"/>
</dbReference>
<evidence type="ECO:0000259" key="2">
    <source>
        <dbReference type="PROSITE" id="PS50022"/>
    </source>
</evidence>
<name>A0A6J8C7Z7_MYTCO</name>